<evidence type="ECO:0000313" key="2">
    <source>
        <dbReference type="Proteomes" id="UP000237271"/>
    </source>
</evidence>
<dbReference type="OrthoDB" id="10531961at2759"/>
<accession>A0A2P4XF38</accession>
<keyword evidence="2" id="KW-1185">Reference proteome</keyword>
<reference evidence="1 2" key="1">
    <citation type="journal article" date="2017" name="Genome Biol. Evol.">
        <title>Phytophthora megakarya and P. palmivora, closely related causal agents of cacao black pod rot, underwent increases in genome sizes and gene numbers by different mechanisms.</title>
        <authorList>
            <person name="Ali S.S."/>
            <person name="Shao J."/>
            <person name="Lary D.J."/>
            <person name="Kronmiller B."/>
            <person name="Shen D."/>
            <person name="Strem M.D."/>
            <person name="Amoako-Attah I."/>
            <person name="Akrofi A.Y."/>
            <person name="Begoude B.A."/>
            <person name="Ten Hoopen G.M."/>
            <person name="Coulibaly K."/>
            <person name="Kebe B.I."/>
            <person name="Melnick R.L."/>
            <person name="Guiltinan M.J."/>
            <person name="Tyler B.M."/>
            <person name="Meinhardt L.W."/>
            <person name="Bailey B.A."/>
        </authorList>
    </citation>
    <scope>NUCLEOTIDE SEQUENCE [LARGE SCALE GENOMIC DNA]</scope>
    <source>
        <strain evidence="2">sbr112.9</strain>
    </source>
</reference>
<organism evidence="1 2">
    <name type="scientific">Phytophthora palmivora</name>
    <dbReference type="NCBI Taxonomy" id="4796"/>
    <lineage>
        <taxon>Eukaryota</taxon>
        <taxon>Sar</taxon>
        <taxon>Stramenopiles</taxon>
        <taxon>Oomycota</taxon>
        <taxon>Peronosporomycetes</taxon>
        <taxon>Peronosporales</taxon>
        <taxon>Peronosporaceae</taxon>
        <taxon>Phytophthora</taxon>
    </lineage>
</organism>
<evidence type="ECO:0000313" key="1">
    <source>
        <dbReference type="EMBL" id="POM64152.1"/>
    </source>
</evidence>
<dbReference type="AlphaFoldDB" id="A0A2P4XF38"/>
<gene>
    <name evidence="1" type="ORF">PHPALM_20357</name>
</gene>
<dbReference type="EMBL" id="NCKW01011173">
    <property type="protein sequence ID" value="POM64152.1"/>
    <property type="molecule type" value="Genomic_DNA"/>
</dbReference>
<dbReference type="Proteomes" id="UP000237271">
    <property type="component" value="Unassembled WGS sequence"/>
</dbReference>
<proteinExistence type="predicted"/>
<name>A0A2P4XF38_9STRA</name>
<sequence>MRLLQPTKRLELHTKLSELNYWYIYDQNYGRQQLTVKSDYVSTKQTWNVARIIQRKPCRSGLMHRALWCHKKSVGGRYYQRTWEPRRVLLEDGFMKELDLVDRWKNAETGRFDDSCRDDEFGKFTIGADVSGLCLFNAFNRAAEVAGRPDIVSQKDND</sequence>
<comment type="caution">
    <text evidence="1">The sequence shown here is derived from an EMBL/GenBank/DDBJ whole genome shotgun (WGS) entry which is preliminary data.</text>
</comment>
<protein>
    <submittedName>
        <fullName evidence="1">Uncharacterized protein</fullName>
    </submittedName>
</protein>